<name>A0A1L8CX81_9THEO</name>
<protein>
    <submittedName>
        <fullName evidence="1">IS256 family transposase</fullName>
    </submittedName>
</protein>
<organism evidence="1 2">
    <name type="scientific">Carboxydothermus pertinax</name>
    <dbReference type="NCBI Taxonomy" id="870242"/>
    <lineage>
        <taxon>Bacteria</taxon>
        <taxon>Bacillati</taxon>
        <taxon>Bacillota</taxon>
        <taxon>Clostridia</taxon>
        <taxon>Thermoanaerobacterales</taxon>
        <taxon>Thermoanaerobacteraceae</taxon>
        <taxon>Carboxydothermus</taxon>
    </lineage>
</organism>
<proteinExistence type="predicted"/>
<sequence length="106" mass="12431">MAQYNITIDSEILHHLFLNGAKDEGVAKLLESVLNQILQAQAKEQIKADPYERNDPCPSTGRINCYWRKRRRLPGNIRDYAWRQRIRKAHVNFFPDSNKEAYMALT</sequence>
<evidence type="ECO:0000313" key="1">
    <source>
        <dbReference type="EMBL" id="GAV23536.1"/>
    </source>
</evidence>
<dbReference type="Proteomes" id="UP000187485">
    <property type="component" value="Unassembled WGS sequence"/>
</dbReference>
<reference evidence="2" key="1">
    <citation type="submission" date="2016-12" db="EMBL/GenBank/DDBJ databases">
        <title>Draft Genome Sequences od Carboxydothermus pertinax and islandicus, Hydrogenogenic Carboxydotrophic Bacteria.</title>
        <authorList>
            <person name="Fukuyama Y."/>
            <person name="Ohmae K."/>
            <person name="Yoneda Y."/>
            <person name="Yoshida T."/>
            <person name="Sako Y."/>
        </authorList>
    </citation>
    <scope>NUCLEOTIDE SEQUENCE [LARGE SCALE GENOMIC DNA]</scope>
    <source>
        <strain evidence="2">Ug1</strain>
    </source>
</reference>
<keyword evidence="2" id="KW-1185">Reference proteome</keyword>
<comment type="caution">
    <text evidence="1">The sequence shown here is derived from an EMBL/GenBank/DDBJ whole genome shotgun (WGS) entry which is preliminary data.</text>
</comment>
<dbReference type="AlphaFoldDB" id="A0A1L8CX81"/>
<accession>A0A1L8CX81</accession>
<gene>
    <name evidence="1" type="ORF">cpu_20460</name>
</gene>
<dbReference type="STRING" id="870242.cpu_20460"/>
<dbReference type="EMBL" id="BDJK01000055">
    <property type="protein sequence ID" value="GAV23536.1"/>
    <property type="molecule type" value="Genomic_DNA"/>
</dbReference>
<evidence type="ECO:0000313" key="2">
    <source>
        <dbReference type="Proteomes" id="UP000187485"/>
    </source>
</evidence>